<feature type="compositionally biased region" description="Basic and acidic residues" evidence="1">
    <location>
        <begin position="140"/>
        <end position="149"/>
    </location>
</feature>
<gene>
    <name evidence="2" type="ORF">FHETE_4499</name>
</gene>
<dbReference type="Proteomes" id="UP000567885">
    <property type="component" value="Unassembled WGS sequence"/>
</dbReference>
<organism evidence="2 3">
    <name type="scientific">Fusarium heterosporum</name>
    <dbReference type="NCBI Taxonomy" id="42747"/>
    <lineage>
        <taxon>Eukaryota</taxon>
        <taxon>Fungi</taxon>
        <taxon>Dikarya</taxon>
        <taxon>Ascomycota</taxon>
        <taxon>Pezizomycotina</taxon>
        <taxon>Sordariomycetes</taxon>
        <taxon>Hypocreomycetidae</taxon>
        <taxon>Hypocreales</taxon>
        <taxon>Nectriaceae</taxon>
        <taxon>Fusarium</taxon>
        <taxon>Fusarium heterosporum species complex</taxon>
    </lineage>
</organism>
<feature type="region of interest" description="Disordered" evidence="1">
    <location>
        <begin position="139"/>
        <end position="177"/>
    </location>
</feature>
<proteinExistence type="predicted"/>
<dbReference type="OrthoDB" id="4837923at2759"/>
<feature type="compositionally biased region" description="Basic and acidic residues" evidence="1">
    <location>
        <begin position="53"/>
        <end position="78"/>
    </location>
</feature>
<dbReference type="EMBL" id="JAAGWQ010000075">
    <property type="protein sequence ID" value="KAF5670592.1"/>
    <property type="molecule type" value="Genomic_DNA"/>
</dbReference>
<feature type="region of interest" description="Disordered" evidence="1">
    <location>
        <begin position="95"/>
        <end position="114"/>
    </location>
</feature>
<accession>A0A8H5WPI4</accession>
<feature type="region of interest" description="Disordered" evidence="1">
    <location>
        <begin position="386"/>
        <end position="419"/>
    </location>
</feature>
<evidence type="ECO:0000256" key="1">
    <source>
        <dbReference type="SAM" id="MobiDB-lite"/>
    </source>
</evidence>
<name>A0A8H5WPI4_FUSHE</name>
<dbReference type="AlphaFoldDB" id="A0A8H5WPI4"/>
<feature type="region of interest" description="Disordered" evidence="1">
    <location>
        <begin position="44"/>
        <end position="80"/>
    </location>
</feature>
<protein>
    <submittedName>
        <fullName evidence="2">Uncharacterized protein</fullName>
    </submittedName>
</protein>
<sequence>MEGQDDDTARCLPKIPKLFMTPEHSPEVILFNAPAGVERLTKNSVVHEPTACETREDNAQQNDGPRERTPPSNSDHDAGVYFKPSRVFTIKKGQSLESDTTLSPSPAVSTHSDDNILGETVQKLTDVVSKFRQMSASLINKDDVPDRRVPTGQSIETGPARSDQDPPTEPLTRNHLQSIPNTKLYKLGALYGQLQNTIDDSQAATIRSDTSQPADMDGASVNLSEGPDMADEAKFATYYIFDPQSDGSAYYMYQDVDEKEGYKLEKVSFNLVSPEPGVRAYCLDASEKDHNELIGKNQETLWRFKSSHIPTVVIDTEGPASHGTEADEDESLYASEEAIQSIARKVINGKGQYVPETKGLYLISDKDIRDVVSIVLDETMKNDRIDVPERKKTTTESSETRPLPRLNDSSQSILVPPPMAVDPATTINLPKTSYANINATDMQVHTRTRGTVSEATTTVITRRSVAEITWAQAYPAGDDAASRTHCRTVSDCCSPTHGDSRSCSDDRQRNYHKVTNGDLVFRHYAAPKSTAEILADIMCNKSFEQQLRISDGTVITSFPRLFSKDCTADRLSSPANTENPKKFAPSMLYKHGVDAHSGLDELGSWGSPGKTPKPTPCNDVGFATNPFDADFDVVAAESRRLPAFLAAERKLSASLYADTQRRRNTQVAGIEEEKPDIENGPRQNLMRKIRQGDQTIQQLMELS</sequence>
<reference evidence="2 3" key="1">
    <citation type="submission" date="2020-05" db="EMBL/GenBank/DDBJ databases">
        <title>Identification and distribution of gene clusters putatively required for synthesis of sphingolipid metabolism inhibitors in phylogenetically diverse species of the filamentous fungus Fusarium.</title>
        <authorList>
            <person name="Kim H.-S."/>
            <person name="Busman M."/>
            <person name="Brown D.W."/>
            <person name="Divon H."/>
            <person name="Uhlig S."/>
            <person name="Proctor R.H."/>
        </authorList>
    </citation>
    <scope>NUCLEOTIDE SEQUENCE [LARGE SCALE GENOMIC DNA]</scope>
    <source>
        <strain evidence="2 3">NRRL 20693</strain>
    </source>
</reference>
<comment type="caution">
    <text evidence="2">The sequence shown here is derived from an EMBL/GenBank/DDBJ whole genome shotgun (WGS) entry which is preliminary data.</text>
</comment>
<evidence type="ECO:0000313" key="3">
    <source>
        <dbReference type="Proteomes" id="UP000567885"/>
    </source>
</evidence>
<evidence type="ECO:0000313" key="2">
    <source>
        <dbReference type="EMBL" id="KAF5670592.1"/>
    </source>
</evidence>
<keyword evidence="3" id="KW-1185">Reference proteome</keyword>
<feature type="compositionally biased region" description="Polar residues" evidence="1">
    <location>
        <begin position="95"/>
        <end position="110"/>
    </location>
</feature>